<dbReference type="Gene3D" id="1.20.120.1630">
    <property type="match status" value="1"/>
</dbReference>
<gene>
    <name evidence="16" type="ORF">GIB67_033235</name>
</gene>
<dbReference type="OrthoDB" id="201504at2759"/>
<dbReference type="NCBIfam" id="TIGR00991">
    <property type="entry name" value="3a0901s02IAP34"/>
    <property type="match status" value="1"/>
</dbReference>
<dbReference type="GO" id="GO:0015450">
    <property type="term" value="F:protein-transporting ATPase activity"/>
    <property type="evidence" value="ECO:0007669"/>
    <property type="project" value="InterPro"/>
</dbReference>
<evidence type="ECO:0000256" key="8">
    <source>
        <dbReference type="ARBA" id="ARBA00022927"/>
    </source>
</evidence>
<keyword evidence="3" id="KW-0934">Plastid</keyword>
<keyword evidence="8" id="KW-0653">Protein transport</keyword>
<dbReference type="PANTHER" id="PTHR32251">
    <property type="entry name" value="3-OXO-5-ALPHA-STEROID 4-DEHYDROGENASE"/>
    <property type="match status" value="1"/>
</dbReference>
<organism evidence="16 17">
    <name type="scientific">Kingdonia uniflora</name>
    <dbReference type="NCBI Taxonomy" id="39325"/>
    <lineage>
        <taxon>Eukaryota</taxon>
        <taxon>Viridiplantae</taxon>
        <taxon>Streptophyta</taxon>
        <taxon>Embryophyta</taxon>
        <taxon>Tracheophyta</taxon>
        <taxon>Spermatophyta</taxon>
        <taxon>Magnoliopsida</taxon>
        <taxon>Ranunculales</taxon>
        <taxon>Circaeasteraceae</taxon>
        <taxon>Kingdonia</taxon>
    </lineage>
</organism>
<dbReference type="GO" id="GO:0016787">
    <property type="term" value="F:hydrolase activity"/>
    <property type="evidence" value="ECO:0007669"/>
    <property type="project" value="UniProtKB-KW"/>
</dbReference>
<keyword evidence="4 14" id="KW-0812">Transmembrane</keyword>
<evidence type="ECO:0000313" key="17">
    <source>
        <dbReference type="Proteomes" id="UP000541444"/>
    </source>
</evidence>
<dbReference type="PROSITE" id="PS50244">
    <property type="entry name" value="S5A_REDUCTASE"/>
    <property type="match status" value="1"/>
</dbReference>
<feature type="domain" description="AIG1-type G" evidence="15">
    <location>
        <begin position="35"/>
        <end position="259"/>
    </location>
</feature>
<evidence type="ECO:0000256" key="10">
    <source>
        <dbReference type="ARBA" id="ARBA00023134"/>
    </source>
</evidence>
<dbReference type="PROSITE" id="PS51720">
    <property type="entry name" value="G_AIG1"/>
    <property type="match status" value="1"/>
</dbReference>
<evidence type="ECO:0000256" key="11">
    <source>
        <dbReference type="ARBA" id="ARBA00023136"/>
    </source>
</evidence>
<dbReference type="Pfam" id="PF04548">
    <property type="entry name" value="AIG1"/>
    <property type="match status" value="1"/>
</dbReference>
<evidence type="ECO:0000256" key="7">
    <source>
        <dbReference type="ARBA" id="ARBA00022805"/>
    </source>
</evidence>
<dbReference type="CDD" id="cd01853">
    <property type="entry name" value="Toc34_like"/>
    <property type="match status" value="1"/>
</dbReference>
<dbReference type="Gene3D" id="3.40.50.300">
    <property type="entry name" value="P-loop containing nucleotide triphosphate hydrolases"/>
    <property type="match status" value="1"/>
</dbReference>
<evidence type="ECO:0000256" key="9">
    <source>
        <dbReference type="ARBA" id="ARBA00022989"/>
    </source>
</evidence>
<keyword evidence="1" id="KW-0813">Transport</keyword>
<keyword evidence="17" id="KW-1185">Reference proteome</keyword>
<evidence type="ECO:0000256" key="13">
    <source>
        <dbReference type="ARBA" id="ARBA00060807"/>
    </source>
</evidence>
<keyword evidence="7" id="KW-1002">Plastid outer membrane</keyword>
<dbReference type="FunFam" id="3.40.50.300:FF:001070">
    <property type="entry name" value="Translocase of chloroplast"/>
    <property type="match status" value="1"/>
</dbReference>
<keyword evidence="11 14" id="KW-0472">Membrane</keyword>
<dbReference type="InterPro" id="IPR005688">
    <property type="entry name" value="Toc34"/>
</dbReference>
<evidence type="ECO:0000313" key="16">
    <source>
        <dbReference type="EMBL" id="KAF6156766.1"/>
    </source>
</evidence>
<dbReference type="GO" id="GO:0006886">
    <property type="term" value="P:intracellular protein transport"/>
    <property type="evidence" value="ECO:0007669"/>
    <property type="project" value="InterPro"/>
</dbReference>
<feature type="transmembrane region" description="Helical" evidence="14">
    <location>
        <begin position="343"/>
        <end position="366"/>
    </location>
</feature>
<keyword evidence="9 14" id="KW-1133">Transmembrane helix</keyword>
<evidence type="ECO:0000256" key="2">
    <source>
        <dbReference type="ARBA" id="ARBA00022528"/>
    </source>
</evidence>
<dbReference type="InterPro" id="IPR006703">
    <property type="entry name" value="G_AIG1"/>
</dbReference>
<proteinExistence type="inferred from homology"/>
<dbReference type="InterPro" id="IPR010721">
    <property type="entry name" value="UstE-like"/>
</dbReference>
<evidence type="ECO:0000256" key="6">
    <source>
        <dbReference type="ARBA" id="ARBA00022801"/>
    </source>
</evidence>
<evidence type="ECO:0000256" key="3">
    <source>
        <dbReference type="ARBA" id="ARBA00022640"/>
    </source>
</evidence>
<evidence type="ECO:0000259" key="15">
    <source>
        <dbReference type="PROSITE" id="PS51720"/>
    </source>
</evidence>
<feature type="transmembrane region" description="Helical" evidence="14">
    <location>
        <begin position="378"/>
        <end position="397"/>
    </location>
</feature>
<dbReference type="AlphaFoldDB" id="A0A7J7MPF1"/>
<comment type="subcellular location">
    <subcellularLocation>
        <location evidence="12">Plastid</location>
        <location evidence="12">Chloroplast outer membrane</location>
    </subcellularLocation>
</comment>
<keyword evidence="10" id="KW-0342">GTP-binding</keyword>
<protein>
    <recommendedName>
        <fullName evidence="15">AIG1-type G domain-containing protein</fullName>
    </recommendedName>
</protein>
<evidence type="ECO:0000256" key="4">
    <source>
        <dbReference type="ARBA" id="ARBA00022692"/>
    </source>
</evidence>
<evidence type="ECO:0000256" key="1">
    <source>
        <dbReference type="ARBA" id="ARBA00022448"/>
    </source>
</evidence>
<reference evidence="16 17" key="1">
    <citation type="journal article" date="2020" name="IScience">
        <title>Genome Sequencing of the Endangered Kingdonia uniflora (Circaeasteraceae, Ranunculales) Reveals Potential Mechanisms of Evolutionary Specialization.</title>
        <authorList>
            <person name="Sun Y."/>
            <person name="Deng T."/>
            <person name="Zhang A."/>
            <person name="Moore M.J."/>
            <person name="Landis J.B."/>
            <person name="Lin N."/>
            <person name="Zhang H."/>
            <person name="Zhang X."/>
            <person name="Huang J."/>
            <person name="Zhang X."/>
            <person name="Sun H."/>
            <person name="Wang H."/>
        </authorList>
    </citation>
    <scope>NUCLEOTIDE SEQUENCE [LARGE SCALE GENOMIC DNA]</scope>
    <source>
        <strain evidence="16">TB1705</strain>
        <tissue evidence="16">Leaf</tissue>
    </source>
</reference>
<evidence type="ECO:0000256" key="5">
    <source>
        <dbReference type="ARBA" id="ARBA00022741"/>
    </source>
</evidence>
<dbReference type="GO" id="GO:0042802">
    <property type="term" value="F:identical protein binding"/>
    <property type="evidence" value="ECO:0007669"/>
    <property type="project" value="UniProtKB-ARBA"/>
</dbReference>
<comment type="similarity">
    <text evidence="13">Belongs to the TRAFAC class TrmE-Era-EngA-EngB-Septin-like GTPase superfamily. AIG1/Toc34/Toc159-like paraseptin GTPase family. TOC34 subfamily.</text>
</comment>
<keyword evidence="2" id="KW-0150">Chloroplast</keyword>
<dbReference type="InterPro" id="IPR027417">
    <property type="entry name" value="P-loop_NTPase"/>
</dbReference>
<dbReference type="Proteomes" id="UP000541444">
    <property type="component" value="Unassembled WGS sequence"/>
</dbReference>
<evidence type="ECO:0000256" key="12">
    <source>
        <dbReference type="ARBA" id="ARBA00024013"/>
    </source>
</evidence>
<accession>A0A7J7MPF1</accession>
<dbReference type="EMBL" id="JACGCM010001301">
    <property type="protein sequence ID" value="KAF6156766.1"/>
    <property type="molecule type" value="Genomic_DNA"/>
</dbReference>
<evidence type="ECO:0000256" key="14">
    <source>
        <dbReference type="SAM" id="Phobius"/>
    </source>
</evidence>
<dbReference type="GO" id="GO:0009707">
    <property type="term" value="C:chloroplast outer membrane"/>
    <property type="evidence" value="ECO:0007669"/>
    <property type="project" value="UniProtKB-SubCell"/>
</dbReference>
<dbReference type="SUPFAM" id="SSF52540">
    <property type="entry name" value="P-loop containing nucleoside triphosphate hydrolases"/>
    <property type="match status" value="1"/>
</dbReference>
<name>A0A7J7MPF1_9MAGN</name>
<comment type="caution">
    <text evidence="16">The sequence shown here is derived from an EMBL/GenBank/DDBJ whole genome shotgun (WGS) entry which is preliminary data.</text>
</comment>
<dbReference type="Pfam" id="PF06966">
    <property type="entry name" value="DUF1295"/>
    <property type="match status" value="1"/>
</dbReference>
<keyword evidence="6" id="KW-0378">Hydrolase</keyword>
<sequence length="515" mass="59176">MASQLIREWTGIQQFPGATQTKLLELLGKLKQENVNTLTILVMGKGGVGKSSTVNSLIGERVVAVSAFQSEGQRPVMVSRSRAGFTLNIIDTPGLIEGGYVNDQALEIIKRFLLNKTIDVLLYVDRLDAYRVDNLDRQVIRAITDSFGKEIWRRGVVVLTHAQLSPPDGINYDNFFSRRSDALVKVIRLGARIRKQEFQDSALPIVLVENSGRCNTNESGEKVLPNGTTWISNLFGTITNVVSNGSKAIFVDKKLIEGPNPNEKYKLFIPLILAFQYLFVVKRIERAIKVDISKANKPLWELRDMGLLKGKLTYSYFRREKWEWGAREDWRFDDMRKQYGKHWWWVSFFAVYASQQIFLMGITLPVYAVHSVEKPWNIYDSVATTICMFGIIFAYFADTQLHEFVSSNEKRKELGVPKLLTLEKGLWRYSRHPNYVGEQLWWWGLVMYGWNVGYGWTFIGSLVNSLCLAYVTILVEQRILKQADRVEAYNLYQKTTSVWIPWFKFSPRGAKDKNS</sequence>
<dbReference type="GO" id="GO:0005525">
    <property type="term" value="F:GTP binding"/>
    <property type="evidence" value="ECO:0007669"/>
    <property type="project" value="UniProtKB-KW"/>
</dbReference>
<keyword evidence="5" id="KW-0547">Nucleotide-binding</keyword>
<feature type="transmembrane region" description="Helical" evidence="14">
    <location>
        <begin position="453"/>
        <end position="475"/>
    </location>
</feature>
<dbReference type="PANTHER" id="PTHR32251:SF23">
    <property type="entry name" value="3-OXO-5-ALPHA-STEROID 4-DEHYDROGENASE (DUF1295)"/>
    <property type="match status" value="1"/>
</dbReference>